<feature type="domain" description="NAC" evidence="9">
    <location>
        <begin position="448"/>
        <end position="617"/>
    </location>
</feature>
<keyword evidence="7" id="KW-0472">Membrane</keyword>
<gene>
    <name evidence="10" type="ORF">HID58_063829</name>
</gene>
<dbReference type="Gene3D" id="2.170.150.80">
    <property type="entry name" value="NAC domain"/>
    <property type="match status" value="2"/>
</dbReference>
<dbReference type="PROSITE" id="PS50222">
    <property type="entry name" value="EF_HAND_2"/>
    <property type="match status" value="1"/>
</dbReference>
<dbReference type="PANTHER" id="PTHR31989">
    <property type="entry name" value="NAC DOMAIN-CONTAINING PROTEIN 82-RELATED"/>
    <property type="match status" value="1"/>
</dbReference>
<keyword evidence="7" id="KW-0812">Transmembrane</keyword>
<keyword evidence="11" id="KW-1185">Reference proteome</keyword>
<evidence type="ECO:0000259" key="8">
    <source>
        <dbReference type="PROSITE" id="PS50222"/>
    </source>
</evidence>
<dbReference type="Gene3D" id="3.60.10.10">
    <property type="entry name" value="Endonuclease/exonuclease/phosphatase"/>
    <property type="match status" value="1"/>
</dbReference>
<evidence type="ECO:0000256" key="4">
    <source>
        <dbReference type="ARBA" id="ARBA00023163"/>
    </source>
</evidence>
<dbReference type="InterPro" id="IPR002048">
    <property type="entry name" value="EF_hand_dom"/>
</dbReference>
<dbReference type="SMART" id="SM00054">
    <property type="entry name" value="EFh"/>
    <property type="match status" value="1"/>
</dbReference>
<dbReference type="PROSITE" id="PS51005">
    <property type="entry name" value="NAC"/>
    <property type="match status" value="2"/>
</dbReference>
<feature type="compositionally biased region" description="Basic and acidic residues" evidence="6">
    <location>
        <begin position="1203"/>
        <end position="1213"/>
    </location>
</feature>
<sequence length="1299" mass="144669">MRGNPPVHVKSQATQMQSYHNRSRRRLSSTTIVQRSRFILPCFSSSPLSLFVVLAAAVPFPIYFSGRNNKAASTMRVNSNIDSTNITCTTFNVLAPIYKRVDQQNQSIRESHFRALWFTRNQKILDLLLNQRSSVISLQEVWVGNEELVNMYHDRLASAGYTTFQLARTNARGDGLLTAIHKDYFKLVNYRELLFNDFGDRVAQLLHVKSIVPFPLNENQDVQQEVLIVNTHLLFPHDSSLSLARLHQVYKILEYLEAYQKENKLTHMPIILCGDWNGSKRGHVYKFLRSQGFISSYDVAHQYTDSDAHRWVSHRNHRGNICGVDFIWLCNPTSSNSRKPLRTSWVEAVFSIIKYQVQKASIAEDKAFAFLGENNHSDSLTYSGFCQALQKVNLTGMPHGLSFQETKELWDRADVDGNGVFDYEELKKMWNMTVMVQSENCKGSMMESKKEEGEDKEEEEAIGLKVKKAVLFPEEAEKGMWPENYNLSDHACLTVQFSPVKVLCNKSRINSTDEVWYFFGCKKDQHNRGERQSRRTKSGFWKKTGPTMGIMRKRGNREKIGEKRVFVFQYSKILGGPSKPKSDWVMHEYVATFLSPDSHNQTMMMMMKYTVCKVMFKGDERVLSSSSSSSSFAGQIQHHHLSLIPHVNSNNSGGLSTETEVVGHFTTISFCVLPFLMSLRLNYRIHVSLLAFLIWRKKLSSRMKCSGFSTIFQLMIGTVCSVMIEEQGNTIFMQEDRNDYRPKMSLTGVFIDHSDDDSDSDSKSSTTTTTGSIKTSSTCVTFGFSNHLIDLPESPSSSTIESGSVTQEVSNALGANSAISEKKMSPCDDDAQVSEIGGDQMGQEMVIKHKRAGFIYRMIQKFAKKIKLCSSKMWNMTVMVQSENCKEGTMESKKEEDKEEAVGLKVKKAVLFPQEAQKGMWPENTIFHFEITILKMVDPHPVGFRFCPTDEEIFNPYLKSKNMDGNTSHVDEVISTVDIYSFDPSELASQSSWTRKETDNENRYNRGERQSRKTKSGSWKKTGVTTNIMRKRGDCEKIGEKRVFVFQYSKIFGGTKLKSDWVMHEYVATFVSPTQTPMVTYTLCKVMFKGDASDLPSSSAAPAGGGGGRGCDGGCDGGGGGCDGGGGGGGCGGGGGSGCGGGGGGDGGGCDGGGGGDGGAGDGGCGCGGGGGCDGCGGGGGEFEHTHSLIIPMNNPGGGMSAEAERSSSELHNPRQFSGFLHLEEETQMEDAIRRAINSLSPHDLNCLLNNDYDDEEQGNTQEVDTKIRQENQAMFFYLKNMIPLKMRSIKSTFYNFQV</sequence>
<evidence type="ECO:0000256" key="1">
    <source>
        <dbReference type="ARBA" id="ARBA00004123"/>
    </source>
</evidence>
<evidence type="ECO:0000313" key="10">
    <source>
        <dbReference type="EMBL" id="KAH0876435.1"/>
    </source>
</evidence>
<feature type="compositionally biased region" description="Polar residues" evidence="6">
    <location>
        <begin position="11"/>
        <end position="20"/>
    </location>
</feature>
<dbReference type="Pfam" id="PF03372">
    <property type="entry name" value="Exo_endo_phos"/>
    <property type="match status" value="1"/>
</dbReference>
<dbReference type="InterPro" id="IPR011992">
    <property type="entry name" value="EF-hand-dom_pair"/>
</dbReference>
<feature type="domain" description="NAC" evidence="9">
    <location>
        <begin position="940"/>
        <end position="1089"/>
    </location>
</feature>
<feature type="region of interest" description="Disordered" evidence="6">
    <location>
        <begin position="529"/>
        <end position="548"/>
    </location>
</feature>
<protein>
    <recommendedName>
        <fullName evidence="12">EF-hand domain-containing protein</fullName>
    </recommendedName>
</protein>
<feature type="domain" description="EF-hand" evidence="8">
    <location>
        <begin position="401"/>
        <end position="436"/>
    </location>
</feature>
<dbReference type="SUPFAM" id="SSF101941">
    <property type="entry name" value="NAC domain"/>
    <property type="match status" value="2"/>
</dbReference>
<feature type="region of interest" description="Disordered" evidence="6">
    <location>
        <begin position="1"/>
        <end position="27"/>
    </location>
</feature>
<evidence type="ECO:0000256" key="2">
    <source>
        <dbReference type="ARBA" id="ARBA00023015"/>
    </source>
</evidence>
<dbReference type="Proteomes" id="UP000824890">
    <property type="component" value="Unassembled WGS sequence"/>
</dbReference>
<dbReference type="InterPro" id="IPR005135">
    <property type="entry name" value="Endo/exonuclease/phosphatase"/>
</dbReference>
<evidence type="ECO:0000256" key="5">
    <source>
        <dbReference type="ARBA" id="ARBA00023242"/>
    </source>
</evidence>
<dbReference type="Pfam" id="PF02365">
    <property type="entry name" value="NAM"/>
    <property type="match status" value="2"/>
</dbReference>
<organism evidence="10 11">
    <name type="scientific">Brassica napus</name>
    <name type="common">Rape</name>
    <dbReference type="NCBI Taxonomy" id="3708"/>
    <lineage>
        <taxon>Eukaryota</taxon>
        <taxon>Viridiplantae</taxon>
        <taxon>Streptophyta</taxon>
        <taxon>Embryophyta</taxon>
        <taxon>Tracheophyta</taxon>
        <taxon>Spermatophyta</taxon>
        <taxon>Magnoliopsida</taxon>
        <taxon>eudicotyledons</taxon>
        <taxon>Gunneridae</taxon>
        <taxon>Pentapetalae</taxon>
        <taxon>rosids</taxon>
        <taxon>malvids</taxon>
        <taxon>Brassicales</taxon>
        <taxon>Brassicaceae</taxon>
        <taxon>Brassiceae</taxon>
        <taxon>Brassica</taxon>
    </lineage>
</organism>
<keyword evidence="3" id="KW-0238">DNA-binding</keyword>
<feature type="compositionally biased region" description="Basic and acidic residues" evidence="6">
    <location>
        <begin position="994"/>
        <end position="1011"/>
    </location>
</feature>
<evidence type="ECO:0000256" key="7">
    <source>
        <dbReference type="SAM" id="Phobius"/>
    </source>
</evidence>
<comment type="subcellular location">
    <subcellularLocation>
        <location evidence="1">Nucleus</location>
    </subcellularLocation>
</comment>
<feature type="region of interest" description="Disordered" evidence="6">
    <location>
        <begin position="1187"/>
        <end position="1213"/>
    </location>
</feature>
<feature type="region of interest" description="Disordered" evidence="6">
    <location>
        <begin position="755"/>
        <end position="774"/>
    </location>
</feature>
<accession>A0ABQ7Z8A4</accession>
<comment type="caution">
    <text evidence="10">The sequence shown here is derived from an EMBL/GenBank/DDBJ whole genome shotgun (WGS) entry which is preliminary data.</text>
</comment>
<dbReference type="SUPFAM" id="SSF47473">
    <property type="entry name" value="EF-hand"/>
    <property type="match status" value="1"/>
</dbReference>
<evidence type="ECO:0000256" key="6">
    <source>
        <dbReference type="SAM" id="MobiDB-lite"/>
    </source>
</evidence>
<dbReference type="Gene3D" id="1.10.238.10">
    <property type="entry name" value="EF-hand"/>
    <property type="match status" value="1"/>
</dbReference>
<keyword evidence="5" id="KW-0539">Nucleus</keyword>
<evidence type="ECO:0008006" key="12">
    <source>
        <dbReference type="Google" id="ProtNLM"/>
    </source>
</evidence>
<dbReference type="InterPro" id="IPR036093">
    <property type="entry name" value="NAC_dom_sf"/>
</dbReference>
<reference evidence="10 11" key="1">
    <citation type="submission" date="2021-05" db="EMBL/GenBank/DDBJ databases">
        <title>Genome Assembly of Synthetic Allotetraploid Brassica napus Reveals Homoeologous Exchanges between Subgenomes.</title>
        <authorList>
            <person name="Davis J.T."/>
        </authorList>
    </citation>
    <scope>NUCLEOTIDE SEQUENCE [LARGE SCALE GENOMIC DNA]</scope>
    <source>
        <strain evidence="11">cv. Da-Ae</strain>
        <tissue evidence="10">Seedling</tissue>
    </source>
</reference>
<feature type="region of interest" description="Disordered" evidence="6">
    <location>
        <begin position="991"/>
        <end position="1023"/>
    </location>
</feature>
<evidence type="ECO:0000259" key="9">
    <source>
        <dbReference type="PROSITE" id="PS51005"/>
    </source>
</evidence>
<keyword evidence="7" id="KW-1133">Transmembrane helix</keyword>
<keyword evidence="4" id="KW-0804">Transcription</keyword>
<dbReference type="SUPFAM" id="SSF56219">
    <property type="entry name" value="DNase I-like"/>
    <property type="match status" value="1"/>
</dbReference>
<feature type="compositionally biased region" description="Low complexity" evidence="6">
    <location>
        <begin position="763"/>
        <end position="774"/>
    </location>
</feature>
<dbReference type="EMBL" id="JAGKQM010000015">
    <property type="protein sequence ID" value="KAH0876435.1"/>
    <property type="molecule type" value="Genomic_DNA"/>
</dbReference>
<proteinExistence type="predicted"/>
<keyword evidence="2" id="KW-0805">Transcription regulation</keyword>
<dbReference type="InterPro" id="IPR036691">
    <property type="entry name" value="Endo/exonu/phosph_ase_sf"/>
</dbReference>
<name>A0ABQ7Z8A4_BRANA</name>
<evidence type="ECO:0000313" key="11">
    <source>
        <dbReference type="Proteomes" id="UP000824890"/>
    </source>
</evidence>
<dbReference type="InterPro" id="IPR003441">
    <property type="entry name" value="NAC-dom"/>
</dbReference>
<evidence type="ECO:0000256" key="3">
    <source>
        <dbReference type="ARBA" id="ARBA00023125"/>
    </source>
</evidence>
<feature type="transmembrane region" description="Helical" evidence="7">
    <location>
        <begin position="38"/>
        <end position="64"/>
    </location>
</feature>